<sequence length="323" mass="36483">MSLPDLNLIRVFVVLYETGSVTQCARRLNVTQPSVSYALSRLRDQLDDRLFVRRHQAMTPTMTAHQIYPDLKAALQTLETHLNSRHHFDPAQCNMRFRLALTDLGEMVFLPTILNHLQSAAPDLELEVVPLQIEDVPEWLTAGQVNAVICSRPIELRSLERQPIARDRYVCMARADTFEEGPMTLETFSQRKQVVVSGASGHSLVEDILHQMNVQRKVALEVPHFSILPSLLMTSGFMSVLPIQIANQFAAGHDLAVRSLPFQVPDFHVSLYWHIHANRSPAQHWFCQAVLEAVRSMNIPEPEVLVSRLFGQIDKPTDSGAAR</sequence>
<keyword evidence="3" id="KW-0238">DNA-binding</keyword>
<dbReference type="PANTHER" id="PTHR30118:SF15">
    <property type="entry name" value="TRANSCRIPTIONAL REGULATORY PROTEIN"/>
    <property type="match status" value="1"/>
</dbReference>
<dbReference type="InterPro" id="IPR005119">
    <property type="entry name" value="LysR_subst-bd"/>
</dbReference>
<dbReference type="AlphaFoldDB" id="A0A4Z0WCD5"/>
<dbReference type="RefSeq" id="WP_135484247.1">
    <property type="nucleotide sequence ID" value="NZ_SRMF01000008.1"/>
</dbReference>
<dbReference type="Gene3D" id="3.40.190.10">
    <property type="entry name" value="Periplasmic binding protein-like II"/>
    <property type="match status" value="2"/>
</dbReference>
<name>A0A4Z0WCD5_9GAMM</name>
<dbReference type="EMBL" id="SRMF01000008">
    <property type="protein sequence ID" value="TGG91463.1"/>
    <property type="molecule type" value="Genomic_DNA"/>
</dbReference>
<evidence type="ECO:0000313" key="6">
    <source>
        <dbReference type="EMBL" id="TGG91463.1"/>
    </source>
</evidence>
<reference evidence="6 7" key="1">
    <citation type="submission" date="2019-04" db="EMBL/GenBank/DDBJ databases">
        <title>Natronospirillum operosus gen. nov., sp. nov., a haloalkaliphilic satellite isolated from decaying biomass of laboratory culture of cyanobacterium Geitlerinema sp. and proposal of Natronospirillaceae fam. nov. and Saccharospirillaceae fam. nov.</title>
        <authorList>
            <person name="Kevbrin V."/>
            <person name="Boltyanskaya Y."/>
            <person name="Koziaeva V."/>
            <person name="Grouzdev D.S."/>
            <person name="Park M."/>
            <person name="Cho J."/>
        </authorList>
    </citation>
    <scope>NUCLEOTIDE SEQUENCE [LARGE SCALE GENOMIC DNA]</scope>
    <source>
        <strain evidence="6 7">G-116</strain>
    </source>
</reference>
<dbReference type="InterPro" id="IPR036390">
    <property type="entry name" value="WH_DNA-bd_sf"/>
</dbReference>
<evidence type="ECO:0000256" key="3">
    <source>
        <dbReference type="ARBA" id="ARBA00023125"/>
    </source>
</evidence>
<keyword evidence="2" id="KW-0805">Transcription regulation</keyword>
<comment type="similarity">
    <text evidence="1">Belongs to the LysR transcriptional regulatory family.</text>
</comment>
<keyword evidence="4" id="KW-0804">Transcription</keyword>
<protein>
    <submittedName>
        <fullName evidence="6">LysR family transcriptional regulator</fullName>
    </submittedName>
</protein>
<dbReference type="PANTHER" id="PTHR30118">
    <property type="entry name" value="HTH-TYPE TRANSCRIPTIONAL REGULATOR LEUO-RELATED"/>
    <property type="match status" value="1"/>
</dbReference>
<dbReference type="Proteomes" id="UP000297475">
    <property type="component" value="Unassembled WGS sequence"/>
</dbReference>
<comment type="caution">
    <text evidence="6">The sequence shown here is derived from an EMBL/GenBank/DDBJ whole genome shotgun (WGS) entry which is preliminary data.</text>
</comment>
<dbReference type="PRINTS" id="PR00039">
    <property type="entry name" value="HTHLYSR"/>
</dbReference>
<dbReference type="InterPro" id="IPR050389">
    <property type="entry name" value="LysR-type_TF"/>
</dbReference>
<dbReference type="PROSITE" id="PS50931">
    <property type="entry name" value="HTH_LYSR"/>
    <property type="match status" value="1"/>
</dbReference>
<evidence type="ECO:0000256" key="1">
    <source>
        <dbReference type="ARBA" id="ARBA00009437"/>
    </source>
</evidence>
<evidence type="ECO:0000256" key="4">
    <source>
        <dbReference type="ARBA" id="ARBA00023163"/>
    </source>
</evidence>
<evidence type="ECO:0000313" key="7">
    <source>
        <dbReference type="Proteomes" id="UP000297475"/>
    </source>
</evidence>
<dbReference type="Pfam" id="PF03466">
    <property type="entry name" value="LysR_substrate"/>
    <property type="match status" value="1"/>
</dbReference>
<dbReference type="SUPFAM" id="SSF53850">
    <property type="entry name" value="Periplasmic binding protein-like II"/>
    <property type="match status" value="1"/>
</dbReference>
<dbReference type="Pfam" id="PF00126">
    <property type="entry name" value="HTH_1"/>
    <property type="match status" value="1"/>
</dbReference>
<dbReference type="SUPFAM" id="SSF46785">
    <property type="entry name" value="Winged helix' DNA-binding domain"/>
    <property type="match status" value="1"/>
</dbReference>
<feature type="domain" description="HTH lysR-type" evidence="5">
    <location>
        <begin position="4"/>
        <end position="61"/>
    </location>
</feature>
<accession>A0A4Z0WCD5</accession>
<dbReference type="Gene3D" id="1.10.10.10">
    <property type="entry name" value="Winged helix-like DNA-binding domain superfamily/Winged helix DNA-binding domain"/>
    <property type="match status" value="1"/>
</dbReference>
<dbReference type="GO" id="GO:0003700">
    <property type="term" value="F:DNA-binding transcription factor activity"/>
    <property type="evidence" value="ECO:0007669"/>
    <property type="project" value="InterPro"/>
</dbReference>
<gene>
    <name evidence="6" type="ORF">E4656_15655</name>
</gene>
<dbReference type="OrthoDB" id="8839911at2"/>
<dbReference type="InterPro" id="IPR000847">
    <property type="entry name" value="LysR_HTH_N"/>
</dbReference>
<dbReference type="InterPro" id="IPR036388">
    <property type="entry name" value="WH-like_DNA-bd_sf"/>
</dbReference>
<evidence type="ECO:0000259" key="5">
    <source>
        <dbReference type="PROSITE" id="PS50931"/>
    </source>
</evidence>
<organism evidence="6 7">
    <name type="scientific">Natronospirillum operosum</name>
    <dbReference type="NCBI Taxonomy" id="2759953"/>
    <lineage>
        <taxon>Bacteria</taxon>
        <taxon>Pseudomonadati</taxon>
        <taxon>Pseudomonadota</taxon>
        <taxon>Gammaproteobacteria</taxon>
        <taxon>Oceanospirillales</taxon>
        <taxon>Natronospirillaceae</taxon>
        <taxon>Natronospirillum</taxon>
    </lineage>
</organism>
<keyword evidence="7" id="KW-1185">Reference proteome</keyword>
<proteinExistence type="inferred from homology"/>
<evidence type="ECO:0000256" key="2">
    <source>
        <dbReference type="ARBA" id="ARBA00023015"/>
    </source>
</evidence>
<dbReference type="CDD" id="cd08459">
    <property type="entry name" value="PBP2_DntR_NahR_LinR_like"/>
    <property type="match status" value="1"/>
</dbReference>
<dbReference type="GO" id="GO:0003677">
    <property type="term" value="F:DNA binding"/>
    <property type="evidence" value="ECO:0007669"/>
    <property type="project" value="UniProtKB-KW"/>
</dbReference>